<dbReference type="GO" id="GO:0005886">
    <property type="term" value="C:plasma membrane"/>
    <property type="evidence" value="ECO:0007669"/>
    <property type="project" value="UniProtKB-SubCell"/>
</dbReference>
<dbReference type="GO" id="GO:0071973">
    <property type="term" value="P:bacterial-type flagellum-dependent cell motility"/>
    <property type="evidence" value="ECO:0007669"/>
    <property type="project" value="InterPro"/>
</dbReference>
<evidence type="ECO:0000256" key="2">
    <source>
        <dbReference type="ARBA" id="ARBA00004651"/>
    </source>
</evidence>
<feature type="domain" description="Flagellar M-ring C-terminal" evidence="14">
    <location>
        <begin position="250"/>
        <end position="398"/>
    </location>
</feature>
<keyword evidence="7 12" id="KW-0472">Membrane</keyword>
<evidence type="ECO:0000256" key="12">
    <source>
        <dbReference type="SAM" id="Phobius"/>
    </source>
</evidence>
<reference evidence="16" key="1">
    <citation type="submission" date="2016-10" db="EMBL/GenBank/DDBJ databases">
        <authorList>
            <person name="Varghese N."/>
        </authorList>
    </citation>
    <scope>NUCLEOTIDE SEQUENCE [LARGE SCALE GENOMIC DNA]</scope>
    <source>
        <strain evidence="16">DSM 24868</strain>
    </source>
</reference>
<dbReference type="STRING" id="1043493.SAMN05421637_2203"/>
<keyword evidence="4" id="KW-1003">Cell membrane</keyword>
<dbReference type="InterPro" id="IPR013556">
    <property type="entry name" value="Flag_M-ring_C"/>
</dbReference>
<dbReference type="Pfam" id="PF08345">
    <property type="entry name" value="YscJ_FliF_C"/>
    <property type="match status" value="1"/>
</dbReference>
<dbReference type="InterPro" id="IPR045851">
    <property type="entry name" value="AMP-bd_C_sf"/>
</dbReference>
<feature type="region of interest" description="Disordered" evidence="11">
    <location>
        <begin position="272"/>
        <end position="326"/>
    </location>
</feature>
<evidence type="ECO:0000259" key="14">
    <source>
        <dbReference type="Pfam" id="PF08345"/>
    </source>
</evidence>
<dbReference type="Pfam" id="PF01514">
    <property type="entry name" value="YscJ_FliF"/>
    <property type="match status" value="1"/>
</dbReference>
<dbReference type="Proteomes" id="UP000183315">
    <property type="component" value="Unassembled WGS sequence"/>
</dbReference>
<evidence type="ECO:0000259" key="13">
    <source>
        <dbReference type="Pfam" id="PF01514"/>
    </source>
</evidence>
<dbReference type="InterPro" id="IPR006182">
    <property type="entry name" value="FliF_N_dom"/>
</dbReference>
<evidence type="ECO:0000256" key="3">
    <source>
        <dbReference type="ARBA" id="ARBA00007971"/>
    </source>
</evidence>
<dbReference type="AlphaFoldDB" id="A0A1H6ZXD0"/>
<gene>
    <name evidence="15" type="ORF">SAMN05421637_2203</name>
</gene>
<comment type="similarity">
    <text evidence="3 9">Belongs to the FliF family.</text>
</comment>
<feature type="domain" description="Flagellar M-ring N-terminal" evidence="13">
    <location>
        <begin position="46"/>
        <end position="220"/>
    </location>
</feature>
<evidence type="ECO:0000313" key="16">
    <source>
        <dbReference type="Proteomes" id="UP000183315"/>
    </source>
</evidence>
<comment type="function">
    <text evidence="9">The M ring may be actively involved in energy transduction.</text>
</comment>
<accession>A0A1H6ZXD0</accession>
<dbReference type="PANTHER" id="PTHR30046">
    <property type="entry name" value="FLAGELLAR M-RING PROTEIN"/>
    <property type="match status" value="1"/>
</dbReference>
<dbReference type="GO" id="GO:0003774">
    <property type="term" value="F:cytoskeletal motor activity"/>
    <property type="evidence" value="ECO:0007669"/>
    <property type="project" value="InterPro"/>
</dbReference>
<dbReference type="PRINTS" id="PR01009">
    <property type="entry name" value="FLGMRINGFLIF"/>
</dbReference>
<dbReference type="PIRSF" id="PIRSF004862">
    <property type="entry name" value="FliF"/>
    <property type="match status" value="1"/>
</dbReference>
<organism evidence="15 16">
    <name type="scientific">Demequina mangrovi</name>
    <dbReference type="NCBI Taxonomy" id="1043493"/>
    <lineage>
        <taxon>Bacteria</taxon>
        <taxon>Bacillati</taxon>
        <taxon>Actinomycetota</taxon>
        <taxon>Actinomycetes</taxon>
        <taxon>Micrococcales</taxon>
        <taxon>Demequinaceae</taxon>
        <taxon>Demequina</taxon>
    </lineage>
</organism>
<evidence type="ECO:0000256" key="11">
    <source>
        <dbReference type="SAM" id="MobiDB-lite"/>
    </source>
</evidence>
<dbReference type="OrthoDB" id="9807026at2"/>
<keyword evidence="15" id="KW-0282">Flagellum</keyword>
<evidence type="ECO:0000256" key="10">
    <source>
        <dbReference type="SAM" id="Coils"/>
    </source>
</evidence>
<evidence type="ECO:0000256" key="7">
    <source>
        <dbReference type="ARBA" id="ARBA00023136"/>
    </source>
</evidence>
<dbReference type="NCBIfam" id="TIGR00206">
    <property type="entry name" value="fliF"/>
    <property type="match status" value="1"/>
</dbReference>
<protein>
    <recommendedName>
        <fullName evidence="9">Flagellar M-ring protein</fullName>
    </recommendedName>
</protein>
<keyword evidence="8 9" id="KW-0975">Bacterial flagellum</keyword>
<keyword evidence="10" id="KW-0175">Coiled coil</keyword>
<feature type="compositionally biased region" description="Polar residues" evidence="11">
    <location>
        <begin position="272"/>
        <end position="281"/>
    </location>
</feature>
<sequence length="545" mass="56145">MPAQVTQEWNRLRAYAGQMSVAQKVFASLLAGLLVVGLVALAQYTTRPTMSPLFTNLAADDAAAIVEQLDASGVPYELTAGGGTILVPQAQLYATRLAVASAGLPNGTATGYALLDGMSMTSSDFQQQVTYQRALEGELATTIGAMDGVTTASVKLALPQDTVFVDEREDPTASVFIATEAGRSLDTASVQAIVHLVSASIEGMETEDVAVIDADGVVLSTVGGGSTALEQGGQTADYENRVAASVQAMLDRVVGSGNAIVSVTAELDYDTRSTTSETFDSNPDAAPLSESSSVEEYSGDGGTTAAGVLGPDNISVPEGEESEGAYRKEDTVTNNAVDKTIEVTETAPGSVRRQSVSVVADEQAAGAIDLDDLTAMVAAAAGIDETRGDVVSVATMSFDSTAAEAATVALEEAAEADTAAATRAMYVSIAKWGALLLSVILVVVVALVKSRRRGDDLEERVALSVEAVEELEARAQAALEARTQALIDQAGVVADQAELALEAAPVPTMDAVALAIRDEIATFASQQPADVAEVLRGWIGSGRNA</sequence>
<dbReference type="InterPro" id="IPR043427">
    <property type="entry name" value="YscJ/FliF"/>
</dbReference>
<evidence type="ECO:0000256" key="1">
    <source>
        <dbReference type="ARBA" id="ARBA00004117"/>
    </source>
</evidence>
<dbReference type="RefSeq" id="WP_042214867.1">
    <property type="nucleotide sequence ID" value="NZ_BBLU01000007.1"/>
</dbReference>
<dbReference type="InterPro" id="IPR000067">
    <property type="entry name" value="FlgMring_FliF"/>
</dbReference>
<proteinExistence type="inferred from homology"/>
<feature type="transmembrane region" description="Helical" evidence="12">
    <location>
        <begin position="429"/>
        <end position="448"/>
    </location>
</feature>
<dbReference type="PANTHER" id="PTHR30046:SF0">
    <property type="entry name" value="FLAGELLAR M-RING PROTEIN"/>
    <property type="match status" value="1"/>
</dbReference>
<keyword evidence="5 12" id="KW-0812">Transmembrane</keyword>
<keyword evidence="15" id="KW-0969">Cilium</keyword>
<name>A0A1H6ZXD0_9MICO</name>
<evidence type="ECO:0000313" key="15">
    <source>
        <dbReference type="EMBL" id="SEJ56287.1"/>
    </source>
</evidence>
<evidence type="ECO:0000256" key="6">
    <source>
        <dbReference type="ARBA" id="ARBA00022989"/>
    </source>
</evidence>
<evidence type="ECO:0000256" key="8">
    <source>
        <dbReference type="ARBA" id="ARBA00023143"/>
    </source>
</evidence>
<evidence type="ECO:0000256" key="4">
    <source>
        <dbReference type="ARBA" id="ARBA00022475"/>
    </source>
</evidence>
<evidence type="ECO:0000256" key="9">
    <source>
        <dbReference type="PIRNR" id="PIRNR004862"/>
    </source>
</evidence>
<keyword evidence="16" id="KW-1185">Reference proteome</keyword>
<comment type="subcellular location">
    <subcellularLocation>
        <location evidence="1 9">Bacterial flagellum basal body</location>
    </subcellularLocation>
    <subcellularLocation>
        <location evidence="2">Cell membrane</location>
        <topology evidence="2">Multi-pass membrane protein</topology>
    </subcellularLocation>
</comment>
<feature type="coiled-coil region" evidence="10">
    <location>
        <begin position="454"/>
        <end position="488"/>
    </location>
</feature>
<evidence type="ECO:0000256" key="5">
    <source>
        <dbReference type="ARBA" id="ARBA00022692"/>
    </source>
</evidence>
<keyword evidence="15" id="KW-0966">Cell projection</keyword>
<dbReference type="Gene3D" id="3.30.300.30">
    <property type="match status" value="1"/>
</dbReference>
<dbReference type="GO" id="GO:0009431">
    <property type="term" value="C:bacterial-type flagellum basal body, MS ring"/>
    <property type="evidence" value="ECO:0007669"/>
    <property type="project" value="InterPro"/>
</dbReference>
<dbReference type="eggNOG" id="COG1766">
    <property type="taxonomic scope" value="Bacteria"/>
</dbReference>
<keyword evidence="6 12" id="KW-1133">Transmembrane helix</keyword>
<dbReference type="EMBL" id="FNZI01000005">
    <property type="protein sequence ID" value="SEJ56287.1"/>
    <property type="molecule type" value="Genomic_DNA"/>
</dbReference>